<dbReference type="eggNOG" id="COG0456">
    <property type="taxonomic scope" value="Bacteria"/>
</dbReference>
<gene>
    <name evidence="2" type="ORF">D515_03500</name>
</gene>
<dbReference type="Gene3D" id="3.40.630.30">
    <property type="match status" value="1"/>
</dbReference>
<reference evidence="2 3" key="1">
    <citation type="journal article" date="2014" name="PLoS ONE">
        <title>Grimontia indica AK16(T), sp. nov., Isolated from a Seawater Sample Reports the Presence of Pathogenic Genes Similar to Vibrio Genus.</title>
        <authorList>
            <person name="Singh A."/>
            <person name="Vaidya B."/>
            <person name="Khatri I."/>
            <person name="Srinivas T.N."/>
            <person name="Subramanian S."/>
            <person name="Korpole S."/>
            <person name="Pinnaka A.K."/>
        </authorList>
    </citation>
    <scope>NUCLEOTIDE SEQUENCE [LARGE SCALE GENOMIC DNA]</scope>
    <source>
        <strain evidence="2 3">AK16</strain>
    </source>
</reference>
<dbReference type="CDD" id="cd04301">
    <property type="entry name" value="NAT_SF"/>
    <property type="match status" value="1"/>
</dbReference>
<dbReference type="EMBL" id="ANFM02000042">
    <property type="protein sequence ID" value="EOD77738.1"/>
    <property type="molecule type" value="Genomic_DNA"/>
</dbReference>
<name>R1GNH6_9GAMM</name>
<evidence type="ECO:0000313" key="2">
    <source>
        <dbReference type="EMBL" id="EOD77738.1"/>
    </source>
</evidence>
<dbReference type="PROSITE" id="PS51186">
    <property type="entry name" value="GNAT"/>
    <property type="match status" value="1"/>
</dbReference>
<dbReference type="Pfam" id="PF13508">
    <property type="entry name" value="Acetyltransf_7"/>
    <property type="match status" value="1"/>
</dbReference>
<dbReference type="RefSeq" id="WP_002541332.1">
    <property type="nucleotide sequence ID" value="NZ_ANFM02000042.1"/>
</dbReference>
<protein>
    <submittedName>
        <fullName evidence="2">Histone acetyltransferase HPA2</fullName>
    </submittedName>
</protein>
<dbReference type="GO" id="GO:0016747">
    <property type="term" value="F:acyltransferase activity, transferring groups other than amino-acyl groups"/>
    <property type="evidence" value="ECO:0007669"/>
    <property type="project" value="InterPro"/>
</dbReference>
<accession>R1GNH6</accession>
<dbReference type="InterPro" id="IPR000182">
    <property type="entry name" value="GNAT_dom"/>
</dbReference>
<feature type="domain" description="N-acetyltransferase" evidence="1">
    <location>
        <begin position="2"/>
        <end position="143"/>
    </location>
</feature>
<dbReference type="InterPro" id="IPR016181">
    <property type="entry name" value="Acyl_CoA_acyltransferase"/>
</dbReference>
<dbReference type="Proteomes" id="UP000011223">
    <property type="component" value="Unassembled WGS sequence"/>
</dbReference>
<evidence type="ECO:0000313" key="3">
    <source>
        <dbReference type="Proteomes" id="UP000011223"/>
    </source>
</evidence>
<sequence length="143" mass="16362">MERFRVSNQLEHMNIDLIHQVISESYWAKGIPKATLEKALAHSLCFGVFDENDTQVAFARMITDRATFAYLGDVFVVEERQGEGIARVLMDSIVAHPDLQGLRRTMLATRDAHGLYEKYGFTPIENPQSLMQIWQPDIYTQVS</sequence>
<dbReference type="PANTHER" id="PTHR43233:SF1">
    <property type="entry name" value="FAMILY N-ACETYLTRANSFERASE, PUTATIVE (AFU_ORTHOLOGUE AFUA_6G03350)-RELATED"/>
    <property type="match status" value="1"/>
</dbReference>
<dbReference type="PANTHER" id="PTHR43233">
    <property type="entry name" value="FAMILY N-ACETYLTRANSFERASE, PUTATIVE (AFU_ORTHOLOGUE AFUA_6G03350)-RELATED"/>
    <property type="match status" value="1"/>
</dbReference>
<dbReference type="SUPFAM" id="SSF55729">
    <property type="entry name" value="Acyl-CoA N-acyltransferases (Nat)"/>
    <property type="match status" value="1"/>
</dbReference>
<dbReference type="AlphaFoldDB" id="R1GNH6"/>
<keyword evidence="3" id="KW-1185">Reference proteome</keyword>
<organism evidence="2 3">
    <name type="scientific">Grimontia indica</name>
    <dbReference type="NCBI Taxonomy" id="1056512"/>
    <lineage>
        <taxon>Bacteria</taxon>
        <taxon>Pseudomonadati</taxon>
        <taxon>Pseudomonadota</taxon>
        <taxon>Gammaproteobacteria</taxon>
        <taxon>Vibrionales</taxon>
        <taxon>Vibrionaceae</taxon>
        <taxon>Grimontia</taxon>
    </lineage>
</organism>
<proteinExistence type="predicted"/>
<dbReference type="InterPro" id="IPR053144">
    <property type="entry name" value="Acetyltransferase_Butenolide"/>
</dbReference>
<evidence type="ECO:0000259" key="1">
    <source>
        <dbReference type="PROSITE" id="PS51186"/>
    </source>
</evidence>
<comment type="caution">
    <text evidence="2">The sequence shown here is derived from an EMBL/GenBank/DDBJ whole genome shotgun (WGS) entry which is preliminary data.</text>
</comment>